<organism evidence="9 10">
    <name type="scientific">Flavihumibacter solisilvae</name>
    <dbReference type="NCBI Taxonomy" id="1349421"/>
    <lineage>
        <taxon>Bacteria</taxon>
        <taxon>Pseudomonadati</taxon>
        <taxon>Bacteroidota</taxon>
        <taxon>Chitinophagia</taxon>
        <taxon>Chitinophagales</taxon>
        <taxon>Chitinophagaceae</taxon>
        <taxon>Flavihumibacter</taxon>
    </lineage>
</organism>
<evidence type="ECO:0000256" key="1">
    <source>
        <dbReference type="ARBA" id="ARBA00001462"/>
    </source>
</evidence>
<gene>
    <name evidence="9" type="ORF">OI18_00625</name>
</gene>
<dbReference type="EMBL" id="JSVC01000001">
    <property type="protein sequence ID" value="KIC96518.1"/>
    <property type="molecule type" value="Genomic_DNA"/>
</dbReference>
<dbReference type="Gene3D" id="3.20.20.80">
    <property type="entry name" value="Glycosidases"/>
    <property type="match status" value="1"/>
</dbReference>
<name>A0A0C1LMJ8_9BACT</name>
<reference evidence="9 10" key="1">
    <citation type="submission" date="2014-11" db="EMBL/GenBank/DDBJ databases">
        <title>Genome sequence of Flavihumibacter solisilvae 3-3.</title>
        <authorList>
            <person name="Zhou G."/>
            <person name="Li M."/>
            <person name="Wang G."/>
        </authorList>
    </citation>
    <scope>NUCLEOTIDE SEQUENCE [LARGE SCALE GENOMIC DNA]</scope>
    <source>
        <strain evidence="9 10">3-3</strain>
    </source>
</reference>
<sequence length="508" mass="56250">MLPLVAIISCLQLKSQSIQVTIDSQAGKPVINRNIYGHFAEHLGACIYGGFFVGDSSRIPNSAGVRNDIIDALKKLKVPVLRWPGGCFADTYHWKDGVGAKAKRPSIVNTWWGGVTEDNSFGTHDFLNMCEKIGAAPYLAGNVGSGTVQELTEWVQYVNFGGASPMSKMRKDNGRENPWNVQFWGVGNEAWGCGGNMTAEYYANEYRKYATFMSDWGNSSKLFRIASGANSGDFKWTEVLMRDIPHHMLEGVALHHYAVIDWNNKSSSTAFTEQQYMSSLKSALKMEELVTKHSAIMDKYDPAKKVALIVDEWGGWYNVEPGTNPGFLFQQNTIRDAMIAGVTLNIFNNHADRVRMANLAQTVNVLQAVILTNREKMLLTPTYHVMEMYNVHQDAALVPVTFRSPDYVLGNDTLAAVSISASTDTNGNTHISLVNIDPARSHEVRFSAGNIKHKAISGRILSSPKIQDFNSFEQPDKIRPVPFNGFTNTSDLVTIKLPPASVVVLKMN</sequence>
<proteinExistence type="inferred from homology"/>
<keyword evidence="10" id="KW-1185">Reference proteome</keyword>
<evidence type="ECO:0000256" key="7">
    <source>
        <dbReference type="ARBA" id="ARBA00023295"/>
    </source>
</evidence>
<evidence type="ECO:0000259" key="8">
    <source>
        <dbReference type="SMART" id="SM00813"/>
    </source>
</evidence>
<evidence type="ECO:0000256" key="2">
    <source>
        <dbReference type="ARBA" id="ARBA00007186"/>
    </source>
</evidence>
<keyword evidence="7" id="KW-0326">Glycosidase</keyword>
<dbReference type="Proteomes" id="UP000031408">
    <property type="component" value="Unassembled WGS sequence"/>
</dbReference>
<dbReference type="GO" id="GO:0000272">
    <property type="term" value="P:polysaccharide catabolic process"/>
    <property type="evidence" value="ECO:0007669"/>
    <property type="project" value="TreeGrafter"/>
</dbReference>
<dbReference type="InterPro" id="IPR010720">
    <property type="entry name" value="Alpha-L-AF_C"/>
</dbReference>
<dbReference type="EC" id="3.2.1.55" evidence="4"/>
<evidence type="ECO:0000256" key="4">
    <source>
        <dbReference type="ARBA" id="ARBA00012670"/>
    </source>
</evidence>
<dbReference type="Gene3D" id="2.60.40.1180">
    <property type="entry name" value="Golgi alpha-mannosidase II"/>
    <property type="match status" value="1"/>
</dbReference>
<dbReference type="InterPro" id="IPR017853">
    <property type="entry name" value="GH"/>
</dbReference>
<evidence type="ECO:0000313" key="10">
    <source>
        <dbReference type="Proteomes" id="UP000031408"/>
    </source>
</evidence>
<dbReference type="AlphaFoldDB" id="A0A0C1LMJ8"/>
<evidence type="ECO:0000313" key="9">
    <source>
        <dbReference type="EMBL" id="KIC96518.1"/>
    </source>
</evidence>
<dbReference type="InterPro" id="IPR055235">
    <property type="entry name" value="ASD1_cat"/>
</dbReference>
<feature type="domain" description="Alpha-L-arabinofuranosidase C-terminal" evidence="8">
    <location>
        <begin position="311"/>
        <end position="501"/>
    </location>
</feature>
<evidence type="ECO:0000256" key="3">
    <source>
        <dbReference type="ARBA" id="ARBA00011165"/>
    </source>
</evidence>
<keyword evidence="5" id="KW-0378">Hydrolase</keyword>
<comment type="similarity">
    <text evidence="2">Belongs to the glycosyl hydrolase 51 family.</text>
</comment>
<dbReference type="GO" id="GO:0046373">
    <property type="term" value="P:L-arabinose metabolic process"/>
    <property type="evidence" value="ECO:0007669"/>
    <property type="project" value="InterPro"/>
</dbReference>
<dbReference type="Pfam" id="PF22848">
    <property type="entry name" value="ASD1_dom"/>
    <property type="match status" value="1"/>
</dbReference>
<keyword evidence="6" id="KW-0119">Carbohydrate metabolism</keyword>
<accession>A0A0C1LMJ8</accession>
<comment type="caution">
    <text evidence="9">The sequence shown here is derived from an EMBL/GenBank/DDBJ whole genome shotgun (WGS) entry which is preliminary data.</text>
</comment>
<evidence type="ECO:0000256" key="6">
    <source>
        <dbReference type="ARBA" id="ARBA00023277"/>
    </source>
</evidence>
<comment type="subunit">
    <text evidence="3">Homohexamer; trimer of dimers.</text>
</comment>
<dbReference type="SMART" id="SM00813">
    <property type="entry name" value="Alpha-L-AF_C"/>
    <property type="match status" value="1"/>
</dbReference>
<comment type="catalytic activity">
    <reaction evidence="1">
        <text>Hydrolysis of terminal non-reducing alpha-L-arabinofuranoside residues in alpha-L-arabinosides.</text>
        <dbReference type="EC" id="3.2.1.55"/>
    </reaction>
</comment>
<dbReference type="GO" id="GO:0046556">
    <property type="term" value="F:alpha-L-arabinofuranosidase activity"/>
    <property type="evidence" value="ECO:0007669"/>
    <property type="project" value="UniProtKB-EC"/>
</dbReference>
<dbReference type="PANTHER" id="PTHR43576">
    <property type="entry name" value="ALPHA-L-ARABINOFURANOSIDASE C-RELATED"/>
    <property type="match status" value="1"/>
</dbReference>
<evidence type="ECO:0000256" key="5">
    <source>
        <dbReference type="ARBA" id="ARBA00022801"/>
    </source>
</evidence>
<dbReference type="InterPro" id="IPR013780">
    <property type="entry name" value="Glyco_hydro_b"/>
</dbReference>
<dbReference type="Pfam" id="PF06964">
    <property type="entry name" value="Alpha-L-AF_C"/>
    <property type="match status" value="1"/>
</dbReference>
<dbReference type="PANTHER" id="PTHR43576:SF2">
    <property type="entry name" value="INTRACELLULAR EXO-ALPHA-L-ARABINOFURANOSIDASE 2"/>
    <property type="match status" value="1"/>
</dbReference>
<dbReference type="STRING" id="1349421.OI18_00625"/>
<dbReference type="SUPFAM" id="SSF51445">
    <property type="entry name" value="(Trans)glycosidases"/>
    <property type="match status" value="1"/>
</dbReference>
<protein>
    <recommendedName>
        <fullName evidence="4">non-reducing end alpha-L-arabinofuranosidase</fullName>
        <ecNumber evidence="4">3.2.1.55</ecNumber>
    </recommendedName>
</protein>
<dbReference type="SUPFAM" id="SSF51011">
    <property type="entry name" value="Glycosyl hydrolase domain"/>
    <property type="match status" value="1"/>
</dbReference>